<dbReference type="PROSITE" id="PS01124">
    <property type="entry name" value="HTH_ARAC_FAMILY_2"/>
    <property type="match status" value="1"/>
</dbReference>
<feature type="transmembrane region" description="Helical" evidence="4">
    <location>
        <begin position="102"/>
        <end position="123"/>
    </location>
</feature>
<dbReference type="RefSeq" id="WP_084549571.1">
    <property type="nucleotide sequence ID" value="NZ_FQYP01000006.1"/>
</dbReference>
<dbReference type="InterPro" id="IPR009057">
    <property type="entry name" value="Homeodomain-like_sf"/>
</dbReference>
<feature type="transmembrane region" description="Helical" evidence="4">
    <location>
        <begin position="143"/>
        <end position="161"/>
    </location>
</feature>
<gene>
    <name evidence="6" type="ORF">SAMN04488508_106229</name>
</gene>
<dbReference type="AlphaFoldDB" id="A0A1M6HDK6"/>
<dbReference type="GO" id="GO:0043565">
    <property type="term" value="F:sequence-specific DNA binding"/>
    <property type="evidence" value="ECO:0007669"/>
    <property type="project" value="InterPro"/>
</dbReference>
<feature type="domain" description="HTH araC/xylS-type" evidence="5">
    <location>
        <begin position="260"/>
        <end position="367"/>
    </location>
</feature>
<keyword evidence="2 6" id="KW-0238">DNA-binding</keyword>
<sequence length="375" mass="44162">MMNLNLTSTLILIGLFQSATMIFLIFRNRNWKLIQNKLLISLLLVIGLSLLPTFFGKSGLIFDYSYLQFIPLRLVIFVFPILYLYLKSLFNFTFRFNRKNSLHLIIPMSFWLYYIFIWIGTLSIPVEGKGNWILGMGYFQVNFAHNIVLLFMACSYSFLSFQELREKKILNSKQKQVQWIKYLLIFLFVGVMFELISALLGKIYGYWKSSPLDIWLGFSLTMFVKIYNAILLYIISLMGYLAYSTFKKNRKVVDKDFIERKLQNILRTMRTEKPYLNSDFSLATFARQLETNPSTLSNLLNNHLNTTFNDFTNKYRIEEVKDRLKTGALHNLTLESIAKDSGFKSKTTFYRAFYKFNTQTPKEYIAQLENEKKVS</sequence>
<feature type="transmembrane region" description="Helical" evidence="4">
    <location>
        <begin position="182"/>
        <end position="206"/>
    </location>
</feature>
<keyword evidence="4" id="KW-0812">Transmembrane</keyword>
<organism evidence="6 7">
    <name type="scientific">Aquimarina spongiae</name>
    <dbReference type="NCBI Taxonomy" id="570521"/>
    <lineage>
        <taxon>Bacteria</taxon>
        <taxon>Pseudomonadati</taxon>
        <taxon>Bacteroidota</taxon>
        <taxon>Flavobacteriia</taxon>
        <taxon>Flavobacteriales</taxon>
        <taxon>Flavobacteriaceae</taxon>
        <taxon>Aquimarina</taxon>
    </lineage>
</organism>
<keyword evidence="1" id="KW-0805">Transcription regulation</keyword>
<protein>
    <submittedName>
        <fullName evidence="6">AraC-type DNA-binding protein</fullName>
    </submittedName>
</protein>
<dbReference type="PANTHER" id="PTHR43280">
    <property type="entry name" value="ARAC-FAMILY TRANSCRIPTIONAL REGULATOR"/>
    <property type="match status" value="1"/>
</dbReference>
<feature type="transmembrane region" description="Helical" evidence="4">
    <location>
        <begin position="38"/>
        <end position="55"/>
    </location>
</feature>
<keyword evidence="3" id="KW-0804">Transcription</keyword>
<feature type="transmembrane region" description="Helical" evidence="4">
    <location>
        <begin position="226"/>
        <end position="243"/>
    </location>
</feature>
<evidence type="ECO:0000256" key="1">
    <source>
        <dbReference type="ARBA" id="ARBA00023015"/>
    </source>
</evidence>
<feature type="transmembrane region" description="Helical" evidence="4">
    <location>
        <begin position="6"/>
        <end position="26"/>
    </location>
</feature>
<keyword evidence="4" id="KW-0472">Membrane</keyword>
<accession>A0A1M6HDK6</accession>
<evidence type="ECO:0000256" key="3">
    <source>
        <dbReference type="ARBA" id="ARBA00023163"/>
    </source>
</evidence>
<evidence type="ECO:0000256" key="2">
    <source>
        <dbReference type="ARBA" id="ARBA00023125"/>
    </source>
</evidence>
<evidence type="ECO:0000313" key="6">
    <source>
        <dbReference type="EMBL" id="SHJ20328.1"/>
    </source>
</evidence>
<keyword evidence="7" id="KW-1185">Reference proteome</keyword>
<dbReference type="PANTHER" id="PTHR43280:SF29">
    <property type="entry name" value="ARAC-FAMILY TRANSCRIPTIONAL REGULATOR"/>
    <property type="match status" value="1"/>
</dbReference>
<evidence type="ECO:0000313" key="7">
    <source>
        <dbReference type="Proteomes" id="UP000184432"/>
    </source>
</evidence>
<evidence type="ECO:0000259" key="5">
    <source>
        <dbReference type="PROSITE" id="PS01124"/>
    </source>
</evidence>
<dbReference type="OrthoDB" id="5492415at2"/>
<reference evidence="7" key="1">
    <citation type="submission" date="2016-11" db="EMBL/GenBank/DDBJ databases">
        <authorList>
            <person name="Varghese N."/>
            <person name="Submissions S."/>
        </authorList>
    </citation>
    <scope>NUCLEOTIDE SEQUENCE [LARGE SCALE GENOMIC DNA]</scope>
    <source>
        <strain evidence="7">DSM 22623</strain>
    </source>
</reference>
<proteinExistence type="predicted"/>
<evidence type="ECO:0000256" key="4">
    <source>
        <dbReference type="SAM" id="Phobius"/>
    </source>
</evidence>
<dbReference type="Gene3D" id="1.10.10.60">
    <property type="entry name" value="Homeodomain-like"/>
    <property type="match status" value="2"/>
</dbReference>
<keyword evidence="4" id="KW-1133">Transmembrane helix</keyword>
<dbReference type="Proteomes" id="UP000184432">
    <property type="component" value="Unassembled WGS sequence"/>
</dbReference>
<name>A0A1M6HDK6_9FLAO</name>
<dbReference type="SUPFAM" id="SSF46689">
    <property type="entry name" value="Homeodomain-like"/>
    <property type="match status" value="1"/>
</dbReference>
<feature type="transmembrane region" description="Helical" evidence="4">
    <location>
        <begin position="67"/>
        <end position="86"/>
    </location>
</feature>
<dbReference type="InterPro" id="IPR018060">
    <property type="entry name" value="HTH_AraC"/>
</dbReference>
<dbReference type="STRING" id="570521.SAMN04488508_106229"/>
<dbReference type="SMART" id="SM00342">
    <property type="entry name" value="HTH_ARAC"/>
    <property type="match status" value="1"/>
</dbReference>
<dbReference type="EMBL" id="FQYP01000006">
    <property type="protein sequence ID" value="SHJ20328.1"/>
    <property type="molecule type" value="Genomic_DNA"/>
</dbReference>
<dbReference type="Pfam" id="PF12833">
    <property type="entry name" value="HTH_18"/>
    <property type="match status" value="1"/>
</dbReference>
<dbReference type="GO" id="GO:0003700">
    <property type="term" value="F:DNA-binding transcription factor activity"/>
    <property type="evidence" value="ECO:0007669"/>
    <property type="project" value="InterPro"/>
</dbReference>